<proteinExistence type="predicted"/>
<name>A0A9W7KV45_9STRA</name>
<reference evidence="3" key="1">
    <citation type="journal article" date="2023" name="Commun. Biol.">
        <title>Genome analysis of Parmales, the sister group of diatoms, reveals the evolutionary specialization of diatoms from phago-mixotrophs to photoautotrophs.</title>
        <authorList>
            <person name="Ban H."/>
            <person name="Sato S."/>
            <person name="Yoshikawa S."/>
            <person name="Yamada K."/>
            <person name="Nakamura Y."/>
            <person name="Ichinomiya M."/>
            <person name="Sato N."/>
            <person name="Blanc-Mathieu R."/>
            <person name="Endo H."/>
            <person name="Kuwata A."/>
            <person name="Ogata H."/>
        </authorList>
    </citation>
    <scope>NUCLEOTIDE SEQUENCE [LARGE SCALE GENOMIC DNA]</scope>
    <source>
        <strain evidence="3">NIES 3700</strain>
    </source>
</reference>
<keyword evidence="3" id="KW-1185">Reference proteome</keyword>
<feature type="transmembrane region" description="Helical" evidence="1">
    <location>
        <begin position="183"/>
        <end position="204"/>
    </location>
</feature>
<organism evidence="2 3">
    <name type="scientific">Triparma laevis f. longispina</name>
    <dbReference type="NCBI Taxonomy" id="1714387"/>
    <lineage>
        <taxon>Eukaryota</taxon>
        <taxon>Sar</taxon>
        <taxon>Stramenopiles</taxon>
        <taxon>Ochrophyta</taxon>
        <taxon>Bolidophyceae</taxon>
        <taxon>Parmales</taxon>
        <taxon>Triparmaceae</taxon>
        <taxon>Triparma</taxon>
    </lineage>
</organism>
<dbReference type="OrthoDB" id="17328at2759"/>
<evidence type="ECO:0000313" key="2">
    <source>
        <dbReference type="EMBL" id="GMI12664.1"/>
    </source>
</evidence>
<protein>
    <submittedName>
        <fullName evidence="2">Uncharacterized protein</fullName>
    </submittedName>
</protein>
<gene>
    <name evidence="2" type="ORF">TrLO_g4166</name>
</gene>
<evidence type="ECO:0000313" key="3">
    <source>
        <dbReference type="Proteomes" id="UP001165122"/>
    </source>
</evidence>
<feature type="transmembrane region" description="Helical" evidence="1">
    <location>
        <begin position="90"/>
        <end position="108"/>
    </location>
</feature>
<dbReference type="AlphaFoldDB" id="A0A9W7KV45"/>
<keyword evidence="1" id="KW-0472">Membrane</keyword>
<keyword evidence="1" id="KW-1133">Transmembrane helix</keyword>
<accession>A0A9W7KV45</accession>
<keyword evidence="1" id="KW-0812">Transmembrane</keyword>
<dbReference type="EMBL" id="BRXW01000179">
    <property type="protein sequence ID" value="GMI12664.1"/>
    <property type="molecule type" value="Genomic_DNA"/>
</dbReference>
<sequence>MILVLDFPLPPSSCKSPRVYYRTYTSDLRTLGSWTLPPPAVETESLLTSYVWGQDVCYTNPTVFCADLPEGQRGNVGSWYLNPERHAQETILVCGFYLALVLTTIYLFPTKKVRTAAPITPPLLLTLSSIVNLSLLIYYKLTSDSPNNIYFMVMPCNVQWILNLCLSLPFFSSNLKHNIVQAMFQYQALVFTVFLTADTAGLNGFLEVEFFYVNHVLLLIPPFYYLWKGQCETLLHYSTKTSKLTNEVLHFFKYTSQSGAAMSIFYFGFVPSLCFISLLN</sequence>
<evidence type="ECO:0000256" key="1">
    <source>
        <dbReference type="SAM" id="Phobius"/>
    </source>
</evidence>
<comment type="caution">
    <text evidence="2">The sequence shown here is derived from an EMBL/GenBank/DDBJ whole genome shotgun (WGS) entry which is preliminary data.</text>
</comment>
<dbReference type="Proteomes" id="UP001165122">
    <property type="component" value="Unassembled WGS sequence"/>
</dbReference>
<feature type="transmembrane region" description="Helical" evidence="1">
    <location>
        <begin position="151"/>
        <end position="171"/>
    </location>
</feature>
<feature type="transmembrane region" description="Helical" evidence="1">
    <location>
        <begin position="120"/>
        <end position="139"/>
    </location>
</feature>
<feature type="transmembrane region" description="Helical" evidence="1">
    <location>
        <begin position="259"/>
        <end position="279"/>
    </location>
</feature>